<comment type="catalytic activity">
    <reaction evidence="7">
        <text>adenosine + H2O + H(+) = inosine + NH4(+)</text>
        <dbReference type="Rhea" id="RHEA:24408"/>
        <dbReference type="ChEBI" id="CHEBI:15377"/>
        <dbReference type="ChEBI" id="CHEBI:15378"/>
        <dbReference type="ChEBI" id="CHEBI:16335"/>
        <dbReference type="ChEBI" id="CHEBI:17596"/>
        <dbReference type="ChEBI" id="CHEBI:28938"/>
        <dbReference type="EC" id="3.5.4.4"/>
    </reaction>
    <physiologicalReaction direction="left-to-right" evidence="7">
        <dbReference type="Rhea" id="RHEA:24409"/>
    </physiologicalReaction>
</comment>
<evidence type="ECO:0000256" key="2">
    <source>
        <dbReference type="ARBA" id="ARBA00022723"/>
    </source>
</evidence>
<evidence type="ECO:0000313" key="11">
    <source>
        <dbReference type="EMBL" id="MET3634200.1"/>
    </source>
</evidence>
<accession>A0ABV2JEL1</accession>
<feature type="active site" description="Proton donor" evidence="9">
    <location>
        <position position="202"/>
    </location>
</feature>
<name>A0ABV2JEL1_9STRE</name>
<keyword evidence="3 9" id="KW-0378">Hydrolase</keyword>
<evidence type="ECO:0000256" key="5">
    <source>
        <dbReference type="ARBA" id="ARBA00023080"/>
    </source>
</evidence>
<keyword evidence="2 9" id="KW-0479">Metal-binding</keyword>
<evidence type="ECO:0000313" key="12">
    <source>
        <dbReference type="Proteomes" id="UP001549037"/>
    </source>
</evidence>
<gene>
    <name evidence="9" type="primary">add</name>
    <name evidence="11" type="ORF">ABID28_000837</name>
</gene>
<reference evidence="11 12" key="1">
    <citation type="submission" date="2024-06" db="EMBL/GenBank/DDBJ databases">
        <title>Genomic Encyclopedia of Type Strains, Phase IV (KMG-IV): sequencing the most valuable type-strain genomes for metagenomic binning, comparative biology and taxonomic classification.</title>
        <authorList>
            <person name="Goeker M."/>
        </authorList>
    </citation>
    <scope>NUCLEOTIDE SEQUENCE [LARGE SCALE GENOMIC DNA]</scope>
    <source>
        <strain evidence="11 12">DSM 28302</strain>
    </source>
</reference>
<dbReference type="RefSeq" id="WP_354368357.1">
    <property type="nucleotide sequence ID" value="NZ_JBEPLN010000010.1"/>
</dbReference>
<feature type="domain" description="Adenosine deaminase" evidence="10">
    <location>
        <begin position="11"/>
        <end position="333"/>
    </location>
</feature>
<dbReference type="InterPro" id="IPR001365">
    <property type="entry name" value="A_deaminase_dom"/>
</dbReference>
<evidence type="ECO:0000259" key="10">
    <source>
        <dbReference type="Pfam" id="PF00962"/>
    </source>
</evidence>
<dbReference type="SUPFAM" id="SSF51556">
    <property type="entry name" value="Metallo-dependent hydrolases"/>
    <property type="match status" value="1"/>
</dbReference>
<dbReference type="PANTHER" id="PTHR11409">
    <property type="entry name" value="ADENOSINE DEAMINASE"/>
    <property type="match status" value="1"/>
</dbReference>
<sequence>MDYLALQKLAKAELHCHLDGSISMQTIRQLADLAMIDLPENDEELKSLITAPETIESLMDYLKTFDFIRPLLQSKEALSLAAYDVAKQAAMENVIYLEVRFAPELSMDKGLSASDTVEAVLDGLKKAEQDFGIVARVLVCGLKQSDPSLTLDIFENIIHLAKKGLVGFDFAGNEADFPTEMLSNLIQQTQNLGLPMTFHAGECGCVSNILTGIELGIRRFGHSTALVKDPDAIAKFVKAGATAEMCLTSNLQTKAAKTIDDFPYFPLYQAGANITINTDNRTVSDTNLTKEYELWNKYFGTRKKDFYQFNQAAINASFASEREKELLLSKLEKAYLVSGNELE</sequence>
<dbReference type="EC" id="3.5.4.4" evidence="1 9"/>
<comment type="caution">
    <text evidence="9">Lacks conserved residue(s) required for the propagation of feature annotation.</text>
</comment>
<feature type="binding site" evidence="9">
    <location>
        <position position="15"/>
    </location>
    <ligand>
        <name>Zn(2+)</name>
        <dbReference type="ChEBI" id="CHEBI:29105"/>
        <note>catalytic</note>
    </ligand>
</feature>
<protein>
    <recommendedName>
        <fullName evidence="1 9">Adenosine deaminase</fullName>
        <ecNumber evidence="1 9">3.5.4.4</ecNumber>
    </recommendedName>
    <alternativeName>
        <fullName evidence="6 9">Adenosine aminohydrolase</fullName>
    </alternativeName>
</protein>
<comment type="catalytic activity">
    <reaction evidence="8">
        <text>2'-deoxyadenosine + H2O + H(+) = 2'-deoxyinosine + NH4(+)</text>
        <dbReference type="Rhea" id="RHEA:28190"/>
        <dbReference type="ChEBI" id="CHEBI:15377"/>
        <dbReference type="ChEBI" id="CHEBI:15378"/>
        <dbReference type="ChEBI" id="CHEBI:17256"/>
        <dbReference type="ChEBI" id="CHEBI:28938"/>
        <dbReference type="ChEBI" id="CHEBI:28997"/>
        <dbReference type="EC" id="3.5.4.4"/>
    </reaction>
    <physiologicalReaction direction="left-to-right" evidence="8">
        <dbReference type="Rhea" id="RHEA:28191"/>
    </physiologicalReaction>
</comment>
<dbReference type="GO" id="GO:0016787">
    <property type="term" value="F:hydrolase activity"/>
    <property type="evidence" value="ECO:0007669"/>
    <property type="project" value="UniProtKB-KW"/>
</dbReference>
<keyword evidence="12" id="KW-1185">Reference proteome</keyword>
<feature type="binding site" evidence="9">
    <location>
        <position position="172"/>
    </location>
    <ligand>
        <name>substrate</name>
    </ligand>
</feature>
<comment type="function">
    <text evidence="9">Catalyzes the hydrolytic deamination of adenosine and 2-deoxyadenosine.</text>
</comment>
<feature type="site" description="Important for catalytic activity" evidence="9">
    <location>
        <position position="222"/>
    </location>
</feature>
<dbReference type="InterPro" id="IPR006330">
    <property type="entry name" value="Ado/ade_deaminase"/>
</dbReference>
<evidence type="ECO:0000256" key="7">
    <source>
        <dbReference type="ARBA" id="ARBA00047989"/>
    </source>
</evidence>
<comment type="cofactor">
    <cofactor evidence="9">
        <name>Zn(2+)</name>
        <dbReference type="ChEBI" id="CHEBI:29105"/>
    </cofactor>
    <text evidence="9">Binds 1 zinc ion per subunit.</text>
</comment>
<proteinExistence type="inferred from homology"/>
<dbReference type="NCBIfam" id="TIGR01430">
    <property type="entry name" value="aden_deam"/>
    <property type="match status" value="1"/>
</dbReference>
<dbReference type="EMBL" id="JBEPLN010000010">
    <property type="protein sequence ID" value="MET3634200.1"/>
    <property type="molecule type" value="Genomic_DNA"/>
</dbReference>
<evidence type="ECO:0000256" key="9">
    <source>
        <dbReference type="HAMAP-Rule" id="MF_00540"/>
    </source>
</evidence>
<evidence type="ECO:0000256" key="3">
    <source>
        <dbReference type="ARBA" id="ARBA00022801"/>
    </source>
</evidence>
<feature type="binding site" evidence="9">
    <location>
        <position position="17"/>
    </location>
    <ligand>
        <name>Zn(2+)</name>
        <dbReference type="ChEBI" id="CHEBI:29105"/>
        <note>catalytic</note>
    </ligand>
</feature>
<dbReference type="Proteomes" id="UP001549037">
    <property type="component" value="Unassembled WGS sequence"/>
</dbReference>
<comment type="caution">
    <text evidence="11">The sequence shown here is derived from an EMBL/GenBank/DDBJ whole genome shotgun (WGS) entry which is preliminary data.</text>
</comment>
<dbReference type="InterPro" id="IPR028893">
    <property type="entry name" value="A_deaminase"/>
</dbReference>
<keyword evidence="4 9" id="KW-0862">Zinc</keyword>
<evidence type="ECO:0000256" key="4">
    <source>
        <dbReference type="ARBA" id="ARBA00022833"/>
    </source>
</evidence>
<dbReference type="InterPro" id="IPR032466">
    <property type="entry name" value="Metal_Hydrolase"/>
</dbReference>
<dbReference type="Pfam" id="PF00962">
    <property type="entry name" value="A_deaminase"/>
    <property type="match status" value="1"/>
</dbReference>
<keyword evidence="5 9" id="KW-0546">Nucleotide metabolism</keyword>
<feature type="binding site" evidence="9">
    <location>
        <position position="279"/>
    </location>
    <ligand>
        <name>Zn(2+)</name>
        <dbReference type="ChEBI" id="CHEBI:29105"/>
        <note>catalytic</note>
    </ligand>
</feature>
<organism evidence="11 12">
    <name type="scientific">Streptococcus porcorum</name>
    <dbReference type="NCBI Taxonomy" id="701526"/>
    <lineage>
        <taxon>Bacteria</taxon>
        <taxon>Bacillati</taxon>
        <taxon>Bacillota</taxon>
        <taxon>Bacilli</taxon>
        <taxon>Lactobacillales</taxon>
        <taxon>Streptococcaceae</taxon>
        <taxon>Streptococcus</taxon>
    </lineage>
</organism>
<dbReference type="HAMAP" id="MF_00540">
    <property type="entry name" value="A_deaminase"/>
    <property type="match status" value="1"/>
</dbReference>
<evidence type="ECO:0000256" key="6">
    <source>
        <dbReference type="ARBA" id="ARBA00031852"/>
    </source>
</evidence>
<evidence type="ECO:0000256" key="8">
    <source>
        <dbReference type="ARBA" id="ARBA00049213"/>
    </source>
</evidence>
<comment type="similarity">
    <text evidence="9">Belongs to the metallo-dependent hydrolases superfamily. Adenosine and AMP deaminases family. Adenosine deaminase subfamily.</text>
</comment>
<dbReference type="Gene3D" id="3.20.20.140">
    <property type="entry name" value="Metal-dependent hydrolases"/>
    <property type="match status" value="1"/>
</dbReference>
<feature type="binding site" evidence="9">
    <location>
        <position position="199"/>
    </location>
    <ligand>
        <name>Zn(2+)</name>
        <dbReference type="ChEBI" id="CHEBI:29105"/>
        <note>catalytic</note>
    </ligand>
</feature>
<dbReference type="PANTHER" id="PTHR11409:SF43">
    <property type="entry name" value="ADENOSINE DEAMINASE"/>
    <property type="match status" value="1"/>
</dbReference>
<feature type="binding site" evidence="9">
    <location>
        <position position="17"/>
    </location>
    <ligand>
        <name>substrate</name>
    </ligand>
</feature>
<evidence type="ECO:0000256" key="1">
    <source>
        <dbReference type="ARBA" id="ARBA00012784"/>
    </source>
</evidence>
<feature type="binding site" evidence="9">
    <location>
        <position position="19"/>
    </location>
    <ligand>
        <name>substrate</name>
    </ligand>
</feature>